<accession>A0A6M4GYW7</accession>
<dbReference type="AlphaFoldDB" id="A0A6M4GYW7"/>
<dbReference type="PANTHER" id="PTHR34801">
    <property type="entry name" value="EXPRESSED PROTEIN"/>
    <property type="match status" value="1"/>
</dbReference>
<organism evidence="1 2">
    <name type="scientific">Usitatibacter rugosus</name>
    <dbReference type="NCBI Taxonomy" id="2732067"/>
    <lineage>
        <taxon>Bacteria</taxon>
        <taxon>Pseudomonadati</taxon>
        <taxon>Pseudomonadota</taxon>
        <taxon>Betaproteobacteria</taxon>
        <taxon>Nitrosomonadales</taxon>
        <taxon>Usitatibacteraceae</taxon>
        <taxon>Usitatibacter</taxon>
    </lineage>
</organism>
<dbReference type="KEGG" id="uru:DSM104443_03545"/>
<dbReference type="Proteomes" id="UP000501534">
    <property type="component" value="Chromosome"/>
</dbReference>
<reference evidence="1 2" key="1">
    <citation type="submission" date="2020-04" db="EMBL/GenBank/DDBJ databases">
        <title>Usitatibacter rugosus gen. nov., sp. nov. and Usitatibacter palustris sp. nov., novel members of Usitatibacteraceae fam. nov. within the order Nitrosomonadales isolated from soil.</title>
        <authorList>
            <person name="Huber K.J."/>
            <person name="Neumann-Schaal M."/>
            <person name="Geppert A."/>
            <person name="Luckner M."/>
            <person name="Wanner G."/>
            <person name="Overmann J."/>
        </authorList>
    </citation>
    <scope>NUCLEOTIDE SEQUENCE [LARGE SCALE GENOMIC DNA]</scope>
    <source>
        <strain evidence="1 2">0125_3</strain>
    </source>
</reference>
<evidence type="ECO:0000313" key="2">
    <source>
        <dbReference type="Proteomes" id="UP000501534"/>
    </source>
</evidence>
<proteinExistence type="predicted"/>
<dbReference type="EMBL" id="CP053069">
    <property type="protein sequence ID" value="QJR12459.1"/>
    <property type="molecule type" value="Genomic_DNA"/>
</dbReference>
<sequence>MTAKRALRIAAIVLAAVALLAAAGAYFGATMGLFTGKRPTDLGFGSDGRFRAAESWKPNWVSSTVAAADKHFVAPYEIRGDRAKAWSALHAAVEATAGATIARRDPGYLQVEFKTPTMGFVDDAEFQMDADGKRIHVRSAARLGIRDFDVNRKRVESLRAAVDKAS</sequence>
<dbReference type="RefSeq" id="WP_171094684.1">
    <property type="nucleotide sequence ID" value="NZ_CP053069.1"/>
</dbReference>
<name>A0A6M4GYW7_9PROT</name>
<dbReference type="PANTHER" id="PTHR34801:SF6">
    <property type="entry name" value="SLL1620 PROTEIN"/>
    <property type="match status" value="1"/>
</dbReference>
<evidence type="ECO:0008006" key="3">
    <source>
        <dbReference type="Google" id="ProtNLM"/>
    </source>
</evidence>
<dbReference type="InterPro" id="IPR010865">
    <property type="entry name" value="DUF1499"/>
</dbReference>
<dbReference type="Pfam" id="PF07386">
    <property type="entry name" value="DUF1499"/>
    <property type="match status" value="1"/>
</dbReference>
<evidence type="ECO:0000313" key="1">
    <source>
        <dbReference type="EMBL" id="QJR12459.1"/>
    </source>
</evidence>
<keyword evidence="2" id="KW-1185">Reference proteome</keyword>
<protein>
    <recommendedName>
        <fullName evidence="3">DUF1499 domain-containing protein</fullName>
    </recommendedName>
</protein>
<gene>
    <name evidence="1" type="ORF">DSM104443_03545</name>
</gene>